<comment type="caution">
    <text evidence="1">The sequence shown here is derived from an EMBL/GenBank/DDBJ whole genome shotgun (WGS) entry which is preliminary data.</text>
</comment>
<proteinExistence type="predicted"/>
<reference evidence="1" key="1">
    <citation type="journal article" date="2023" name="Mol. Ecol. Resour.">
        <title>Chromosome-level genome assembly of a triploid poplar Populus alba 'Berolinensis'.</title>
        <authorList>
            <person name="Chen S."/>
            <person name="Yu Y."/>
            <person name="Wang X."/>
            <person name="Wang S."/>
            <person name="Zhang T."/>
            <person name="Zhou Y."/>
            <person name="He R."/>
            <person name="Meng N."/>
            <person name="Wang Y."/>
            <person name="Liu W."/>
            <person name="Liu Z."/>
            <person name="Liu J."/>
            <person name="Guo Q."/>
            <person name="Huang H."/>
            <person name="Sederoff R.R."/>
            <person name="Wang G."/>
            <person name="Qu G."/>
            <person name="Chen S."/>
        </authorList>
    </citation>
    <scope>NUCLEOTIDE SEQUENCE</scope>
    <source>
        <strain evidence="1">SC-2020</strain>
    </source>
</reference>
<gene>
    <name evidence="1" type="ORF">NC653_019487</name>
</gene>
<name>A0AAD6QJ24_9ROSI</name>
<organism evidence="1 2">
    <name type="scientific">Populus alba x Populus x berolinensis</name>
    <dbReference type="NCBI Taxonomy" id="444605"/>
    <lineage>
        <taxon>Eukaryota</taxon>
        <taxon>Viridiplantae</taxon>
        <taxon>Streptophyta</taxon>
        <taxon>Embryophyta</taxon>
        <taxon>Tracheophyta</taxon>
        <taxon>Spermatophyta</taxon>
        <taxon>Magnoliopsida</taxon>
        <taxon>eudicotyledons</taxon>
        <taxon>Gunneridae</taxon>
        <taxon>Pentapetalae</taxon>
        <taxon>rosids</taxon>
        <taxon>fabids</taxon>
        <taxon>Malpighiales</taxon>
        <taxon>Salicaceae</taxon>
        <taxon>Saliceae</taxon>
        <taxon>Populus</taxon>
    </lineage>
</organism>
<evidence type="ECO:0000313" key="1">
    <source>
        <dbReference type="EMBL" id="KAJ6991304.1"/>
    </source>
</evidence>
<evidence type="ECO:0000313" key="2">
    <source>
        <dbReference type="Proteomes" id="UP001164929"/>
    </source>
</evidence>
<accession>A0AAD6QJ24</accession>
<keyword evidence="2" id="KW-1185">Reference proteome</keyword>
<dbReference type="EMBL" id="JAQIZT010000007">
    <property type="protein sequence ID" value="KAJ6991304.1"/>
    <property type="molecule type" value="Genomic_DNA"/>
</dbReference>
<dbReference type="Proteomes" id="UP001164929">
    <property type="component" value="Chromosome 7"/>
</dbReference>
<sequence>MCQRKILDQFQGQKILVQYSCHFHHNNL</sequence>
<protein>
    <submittedName>
        <fullName evidence="1">Uncharacterized protein</fullName>
    </submittedName>
</protein>
<dbReference type="AlphaFoldDB" id="A0AAD6QJ24"/>